<evidence type="ECO:0000313" key="1">
    <source>
        <dbReference type="EMBL" id="KAL1131265.1"/>
    </source>
</evidence>
<protein>
    <submittedName>
        <fullName evidence="1">Uncharacterized protein</fullName>
    </submittedName>
</protein>
<reference evidence="1 2" key="1">
    <citation type="submission" date="2024-07" db="EMBL/GenBank/DDBJ databases">
        <title>Chromosome-level genome assembly of the water stick insect Ranatra chinensis (Heteroptera: Nepidae).</title>
        <authorList>
            <person name="Liu X."/>
        </authorList>
    </citation>
    <scope>NUCLEOTIDE SEQUENCE [LARGE SCALE GENOMIC DNA]</scope>
    <source>
        <strain evidence="1">Cailab_2021Rc</strain>
        <tissue evidence="1">Muscle</tissue>
    </source>
</reference>
<dbReference type="AlphaFoldDB" id="A0ABD0YJ14"/>
<proteinExistence type="predicted"/>
<comment type="caution">
    <text evidence="1">The sequence shown here is derived from an EMBL/GenBank/DDBJ whole genome shotgun (WGS) entry which is preliminary data.</text>
</comment>
<sequence length="300" mass="32472">MRKIADVDIIFSNSNRRGASDCACLYQSSVWWDDTVEAWAGEPGGRCAGGGDAGCVGLAGWRASAQCWPALCALTSPQAPPLLSAYRPLSVVLPPRPPVTVRSFVRNCLLCVWHIASLANLLIEEYNQIGDKTARRVERLRAGSVVARSTRAGVVTLVYQAGVVGRTSRGAPLVYTISHAPICLFSGLGLALFPLCPNIWAGNSCNGRSWVYFDPPLNAPHLEAIQRTEGAREGASPFPLQITYRSPTRYHGVIRGRQPPASKRARPLLSPVKHLLPVTASSLDIAPAFHYSFLSRCKIT</sequence>
<dbReference type="EMBL" id="JBFDAA010000006">
    <property type="protein sequence ID" value="KAL1131265.1"/>
    <property type="molecule type" value="Genomic_DNA"/>
</dbReference>
<name>A0ABD0YJ14_9HEMI</name>
<gene>
    <name evidence="1" type="ORF">AAG570_010883</name>
</gene>
<evidence type="ECO:0000313" key="2">
    <source>
        <dbReference type="Proteomes" id="UP001558652"/>
    </source>
</evidence>
<dbReference type="Proteomes" id="UP001558652">
    <property type="component" value="Unassembled WGS sequence"/>
</dbReference>
<keyword evidence="2" id="KW-1185">Reference proteome</keyword>
<organism evidence="1 2">
    <name type="scientific">Ranatra chinensis</name>
    <dbReference type="NCBI Taxonomy" id="642074"/>
    <lineage>
        <taxon>Eukaryota</taxon>
        <taxon>Metazoa</taxon>
        <taxon>Ecdysozoa</taxon>
        <taxon>Arthropoda</taxon>
        <taxon>Hexapoda</taxon>
        <taxon>Insecta</taxon>
        <taxon>Pterygota</taxon>
        <taxon>Neoptera</taxon>
        <taxon>Paraneoptera</taxon>
        <taxon>Hemiptera</taxon>
        <taxon>Heteroptera</taxon>
        <taxon>Panheteroptera</taxon>
        <taxon>Nepomorpha</taxon>
        <taxon>Nepidae</taxon>
        <taxon>Ranatrinae</taxon>
        <taxon>Ranatra</taxon>
    </lineage>
</organism>
<accession>A0ABD0YJ14</accession>